<dbReference type="RefSeq" id="XP_025434401.1">
    <property type="nucleotide sequence ID" value="XM_025574217.1"/>
</dbReference>
<dbReference type="InterPro" id="IPR029021">
    <property type="entry name" value="Prot-tyrosine_phosphatase-like"/>
</dbReference>
<dbReference type="PANTHER" id="PTHR46588">
    <property type="entry name" value="SERINE/THREONINE/TYROSINE-INTERACTING PROTEIN"/>
    <property type="match status" value="1"/>
</dbReference>
<dbReference type="GO" id="GO:1990444">
    <property type="term" value="F:F-box domain binding"/>
    <property type="evidence" value="ECO:0007669"/>
    <property type="project" value="TreeGrafter"/>
</dbReference>
<accession>A0A318ZLE3</accession>
<dbReference type="InterPro" id="IPR000340">
    <property type="entry name" value="Dual-sp_phosphatase_cat-dom"/>
</dbReference>
<dbReference type="STRING" id="1450539.A0A318ZLE3"/>
<dbReference type="InterPro" id="IPR020422">
    <property type="entry name" value="TYR_PHOSPHATASE_DUAL_dom"/>
</dbReference>
<evidence type="ECO:0000259" key="3">
    <source>
        <dbReference type="PROSITE" id="PS50056"/>
    </source>
</evidence>
<evidence type="ECO:0000256" key="1">
    <source>
        <dbReference type="ARBA" id="ARBA00009649"/>
    </source>
</evidence>
<dbReference type="CDD" id="cd14498">
    <property type="entry name" value="DSP"/>
    <property type="match status" value="1"/>
</dbReference>
<dbReference type="GO" id="GO:0005654">
    <property type="term" value="C:nucleoplasm"/>
    <property type="evidence" value="ECO:0007669"/>
    <property type="project" value="TreeGrafter"/>
</dbReference>
<dbReference type="Pfam" id="PF00782">
    <property type="entry name" value="DSPc"/>
    <property type="match status" value="1"/>
</dbReference>
<dbReference type="SMART" id="SM00195">
    <property type="entry name" value="DSPc"/>
    <property type="match status" value="1"/>
</dbReference>
<dbReference type="GO" id="GO:0062026">
    <property type="term" value="P:negative regulation of SCF-dependent proteasomal ubiquitin-dependent catabolic process"/>
    <property type="evidence" value="ECO:0007669"/>
    <property type="project" value="TreeGrafter"/>
</dbReference>
<dbReference type="GO" id="GO:0140096">
    <property type="term" value="F:catalytic activity, acting on a protein"/>
    <property type="evidence" value="ECO:0007669"/>
    <property type="project" value="UniProtKB-ARBA"/>
</dbReference>
<dbReference type="AlphaFoldDB" id="A0A318ZLE3"/>
<dbReference type="PANTHER" id="PTHR46588:SF1">
    <property type="entry name" value="SERINE_THREONINE_TYROSINE-INTERACTING PROTEIN"/>
    <property type="match status" value="1"/>
</dbReference>
<dbReference type="GO" id="GO:0005737">
    <property type="term" value="C:cytoplasm"/>
    <property type="evidence" value="ECO:0007669"/>
    <property type="project" value="TreeGrafter"/>
</dbReference>
<dbReference type="SUPFAM" id="SSF52799">
    <property type="entry name" value="(Phosphotyrosine protein) phosphatases II"/>
    <property type="match status" value="1"/>
</dbReference>
<feature type="region of interest" description="Disordered" evidence="2">
    <location>
        <begin position="256"/>
        <end position="306"/>
    </location>
</feature>
<keyword evidence="5" id="KW-1185">Reference proteome</keyword>
<protein>
    <submittedName>
        <fullName evidence="4">Phosphatases II</fullName>
    </submittedName>
</protein>
<feature type="domain" description="Tyrosine specific protein phosphatases" evidence="3">
    <location>
        <begin position="157"/>
        <end position="221"/>
    </location>
</feature>
<dbReference type="PROSITE" id="PS50056">
    <property type="entry name" value="TYR_PHOSPHATASE_2"/>
    <property type="match status" value="1"/>
</dbReference>
<reference evidence="4 5" key="1">
    <citation type="submission" date="2016-12" db="EMBL/GenBank/DDBJ databases">
        <title>The genomes of Aspergillus section Nigri reveals drivers in fungal speciation.</title>
        <authorList>
            <consortium name="DOE Joint Genome Institute"/>
            <person name="Vesth T.C."/>
            <person name="Nybo J."/>
            <person name="Theobald S."/>
            <person name="Brandl J."/>
            <person name="Frisvad J.C."/>
            <person name="Nielsen K.F."/>
            <person name="Lyhne E.K."/>
            <person name="Kogle M.E."/>
            <person name="Kuo A."/>
            <person name="Riley R."/>
            <person name="Clum A."/>
            <person name="Nolan M."/>
            <person name="Lipzen A."/>
            <person name="Salamov A."/>
            <person name="Henrissat B."/>
            <person name="Wiebenga A."/>
            <person name="De Vries R.P."/>
            <person name="Grigoriev I.V."/>
            <person name="Mortensen U.H."/>
            <person name="Andersen M.R."/>
            <person name="Baker S.E."/>
        </authorList>
    </citation>
    <scope>NUCLEOTIDE SEQUENCE [LARGE SCALE GENOMIC DNA]</scope>
    <source>
        <strain evidence="4 5">JOP 1030-1</strain>
    </source>
</reference>
<evidence type="ECO:0000313" key="4">
    <source>
        <dbReference type="EMBL" id="PYH48419.1"/>
    </source>
</evidence>
<sequence length="306" mass="34094">MSQGADARYTPNYEYSLGTRRQKNDHVTLSYEEFDTKAHPPVNADTHEFQEGEFIPDGFFNRVGPACFTIPPPIFQWTYEYRRRAQIMLPFLYLGPWGCLADRGRLAELGITLLLAIRDKRLAMASLVSGRRAAEDLQIEGNTVDFADSQELITILPRLINYINSHISSPSSPARSGRTQRKVLLFCETGNGPSAAVAIAYVMVMLNITLPQALQYVSSRRFCIDVDDSASQLLLSFESILNAKRDVERARRANMAQSTAVSNVGRKRDATEFDMVDGDGDAMAVEAGESGEDDRRPLAPFEDRSG</sequence>
<proteinExistence type="inferred from homology"/>
<dbReference type="GO" id="GO:0070372">
    <property type="term" value="P:regulation of ERK1 and ERK2 cascade"/>
    <property type="evidence" value="ECO:0007669"/>
    <property type="project" value="TreeGrafter"/>
</dbReference>
<dbReference type="EMBL" id="KZ821221">
    <property type="protein sequence ID" value="PYH48419.1"/>
    <property type="molecule type" value="Genomic_DNA"/>
</dbReference>
<organism evidence="4 5">
    <name type="scientific">Aspergillus saccharolyticus JOP 1030-1</name>
    <dbReference type="NCBI Taxonomy" id="1450539"/>
    <lineage>
        <taxon>Eukaryota</taxon>
        <taxon>Fungi</taxon>
        <taxon>Dikarya</taxon>
        <taxon>Ascomycota</taxon>
        <taxon>Pezizomycotina</taxon>
        <taxon>Eurotiomycetes</taxon>
        <taxon>Eurotiomycetidae</taxon>
        <taxon>Eurotiales</taxon>
        <taxon>Aspergillaceae</taxon>
        <taxon>Aspergillus</taxon>
        <taxon>Aspergillus subgen. Circumdati</taxon>
    </lineage>
</organism>
<comment type="similarity">
    <text evidence="1">Belongs to the protein-tyrosine phosphatase family. Non-receptor class subfamily.</text>
</comment>
<dbReference type="OrthoDB" id="10252009at2759"/>
<name>A0A318ZLE3_9EURO</name>
<feature type="compositionally biased region" description="Basic and acidic residues" evidence="2">
    <location>
        <begin position="293"/>
        <end position="306"/>
    </location>
</feature>
<dbReference type="Gene3D" id="3.90.190.10">
    <property type="entry name" value="Protein tyrosine phosphatase superfamily"/>
    <property type="match status" value="1"/>
</dbReference>
<gene>
    <name evidence="4" type="ORF">BP01DRAFT_353568</name>
</gene>
<evidence type="ECO:0000313" key="5">
    <source>
        <dbReference type="Proteomes" id="UP000248349"/>
    </source>
</evidence>
<dbReference type="InterPro" id="IPR052449">
    <property type="entry name" value="STYX-Interacting_Phosphatase"/>
</dbReference>
<dbReference type="InterPro" id="IPR000387">
    <property type="entry name" value="Tyr_Pase_dom"/>
</dbReference>
<evidence type="ECO:0000256" key="2">
    <source>
        <dbReference type="SAM" id="MobiDB-lite"/>
    </source>
</evidence>
<dbReference type="GeneID" id="37075445"/>
<dbReference type="Proteomes" id="UP000248349">
    <property type="component" value="Unassembled WGS sequence"/>
</dbReference>